<dbReference type="AlphaFoldDB" id="A0A3E3E9E7"/>
<feature type="domain" description="Glycosyl transferase family 1" evidence="2">
    <location>
        <begin position="214"/>
        <end position="385"/>
    </location>
</feature>
<dbReference type="Gene3D" id="3.40.50.2000">
    <property type="entry name" value="Glycogen Phosphorylase B"/>
    <property type="match status" value="2"/>
</dbReference>
<gene>
    <name evidence="3" type="ORF">DXC78_02170</name>
</gene>
<dbReference type="Pfam" id="PF00534">
    <property type="entry name" value="Glycos_transf_1"/>
    <property type="match status" value="1"/>
</dbReference>
<dbReference type="PANTHER" id="PTHR46401">
    <property type="entry name" value="GLYCOSYLTRANSFERASE WBBK-RELATED"/>
    <property type="match status" value="1"/>
</dbReference>
<dbReference type="PANTHER" id="PTHR46401:SF2">
    <property type="entry name" value="GLYCOSYLTRANSFERASE WBBK-RELATED"/>
    <property type="match status" value="1"/>
</dbReference>
<comment type="caution">
    <text evidence="3">The sequence shown here is derived from an EMBL/GenBank/DDBJ whole genome shotgun (WGS) entry which is preliminary data.</text>
</comment>
<dbReference type="EMBL" id="QUSK01000003">
    <property type="protein sequence ID" value="RGD77900.1"/>
    <property type="molecule type" value="Genomic_DNA"/>
</dbReference>
<evidence type="ECO:0000313" key="4">
    <source>
        <dbReference type="Proteomes" id="UP000260721"/>
    </source>
</evidence>
<dbReference type="CDD" id="cd03801">
    <property type="entry name" value="GT4_PimA-like"/>
    <property type="match status" value="1"/>
</dbReference>
<reference evidence="3 4" key="1">
    <citation type="submission" date="2018-08" db="EMBL/GenBank/DDBJ databases">
        <title>A genome reference for cultivated species of the human gut microbiota.</title>
        <authorList>
            <person name="Zou Y."/>
            <person name="Xue W."/>
            <person name="Luo G."/>
        </authorList>
    </citation>
    <scope>NUCLEOTIDE SEQUENCE [LARGE SCALE GENOMIC DNA]</scope>
    <source>
        <strain evidence="3 4">TF08-11</strain>
    </source>
</reference>
<keyword evidence="1 3" id="KW-0808">Transferase</keyword>
<dbReference type="SUPFAM" id="SSF53756">
    <property type="entry name" value="UDP-Glycosyltransferase/glycogen phosphorylase"/>
    <property type="match status" value="1"/>
</dbReference>
<dbReference type="Proteomes" id="UP000260721">
    <property type="component" value="Unassembled WGS sequence"/>
</dbReference>
<evidence type="ECO:0000256" key="1">
    <source>
        <dbReference type="ARBA" id="ARBA00022679"/>
    </source>
</evidence>
<name>A0A3E3E9E7_9FIRM</name>
<accession>A0A3E3E9E7</accession>
<proteinExistence type="predicted"/>
<organism evidence="3 4">
    <name type="scientific">Faecalicoccus pleomorphus</name>
    <dbReference type="NCBI Taxonomy" id="1323"/>
    <lineage>
        <taxon>Bacteria</taxon>
        <taxon>Bacillati</taxon>
        <taxon>Bacillota</taxon>
        <taxon>Erysipelotrichia</taxon>
        <taxon>Erysipelotrichales</taxon>
        <taxon>Erysipelotrichaceae</taxon>
        <taxon>Faecalicoccus</taxon>
    </lineage>
</organism>
<dbReference type="GO" id="GO:0016757">
    <property type="term" value="F:glycosyltransferase activity"/>
    <property type="evidence" value="ECO:0007669"/>
    <property type="project" value="InterPro"/>
</dbReference>
<evidence type="ECO:0000259" key="2">
    <source>
        <dbReference type="Pfam" id="PF00534"/>
    </source>
</evidence>
<protein>
    <submittedName>
        <fullName evidence="3">Glycosyltransferase family 1 protein</fullName>
    </submittedName>
</protein>
<dbReference type="InterPro" id="IPR001296">
    <property type="entry name" value="Glyco_trans_1"/>
</dbReference>
<dbReference type="RefSeq" id="WP_117445501.1">
    <property type="nucleotide sequence ID" value="NZ_JBFBOW010000006.1"/>
</dbReference>
<evidence type="ECO:0000313" key="3">
    <source>
        <dbReference type="EMBL" id="RGD77900.1"/>
    </source>
</evidence>
<sequence length="406" mass="46567">MQVALITSGYMPVPASLGGAVETLDTYLIRENEKQGMLALTIVSAYDAKAKLLADRYQHTKVKWIYTPLWICIVDWLLYQSVRILRPHAKTISYRYILKRLHFISKAAKEIHDHSYDRVIIENHASLLRVLKKYHNDKTYDQKVIWHVHNEQNNLYGCETLLPKFRKIATVSDYILQSLKTACPTLCDEKWMVWKNCVDTSTFCADIDQNLVNQKRRELQIQENEHVVLFTGRLSPEKGIKELIEAFLSLEDSSIKLVIAGSYLNGNTKVKNAYEALLQKKIQQDKKRVILTGYIDHDQLPVFYAMADVVVVPSLCEDAAPLSVIEAITCGRPLITTYSGGIAEYAHPDCAILLKRDSHLVEQLARSIQRVCKDPQLQKSMSKAALEISKDWTTKSYYDRFLMILE</sequence>